<keyword evidence="1" id="KW-0732">Signal</keyword>
<sequence>MLTFRSVLGPFFLAAILLVTPQVEAADRLASGDKGAGDNGSASLNVPDNWNPALAGDMVMQRLVRVTGPEVKGAHDSEFVLVDDKAYIVAELSEERAGESPAWPEVHCAMSIVDLKTLNVDAIVSLARGEQTFANTTLPKGACFVPRVRQTNGTTLRCYFASEQPG</sequence>
<dbReference type="EMBL" id="ANOG01000977">
    <property type="protein sequence ID" value="EMI16253.1"/>
    <property type="molecule type" value="Genomic_DNA"/>
</dbReference>
<reference evidence="2 3" key="1">
    <citation type="journal article" date="2013" name="Mar. Genomics">
        <title>Expression of sulfatases in Rhodopirellula baltica and the diversity of sulfatases in the genus Rhodopirellula.</title>
        <authorList>
            <person name="Wegner C.E."/>
            <person name="Richter-Heitmann T."/>
            <person name="Klindworth A."/>
            <person name="Klockow C."/>
            <person name="Richter M."/>
            <person name="Achstetter T."/>
            <person name="Glockner F.O."/>
            <person name="Harder J."/>
        </authorList>
    </citation>
    <scope>NUCLEOTIDE SEQUENCE [LARGE SCALE GENOMIC DNA]</scope>
    <source>
        <strain evidence="2 3">SM1</strain>
    </source>
</reference>
<feature type="signal peptide" evidence="1">
    <location>
        <begin position="1"/>
        <end position="25"/>
    </location>
</feature>
<proteinExistence type="predicted"/>
<gene>
    <name evidence="2" type="ORF">RMSM_06825</name>
</gene>
<dbReference type="Proteomes" id="UP000011991">
    <property type="component" value="Unassembled WGS sequence"/>
</dbReference>
<evidence type="ECO:0000313" key="2">
    <source>
        <dbReference type="EMBL" id="EMI16253.1"/>
    </source>
</evidence>
<dbReference type="RefSeq" id="WP_008707180.1">
    <property type="nucleotide sequence ID" value="NZ_ANOG01000977.1"/>
</dbReference>
<accession>M5R9T0</accession>
<organism evidence="2 3">
    <name type="scientific">Rhodopirellula maiorica SM1</name>
    <dbReference type="NCBI Taxonomy" id="1265738"/>
    <lineage>
        <taxon>Bacteria</taxon>
        <taxon>Pseudomonadati</taxon>
        <taxon>Planctomycetota</taxon>
        <taxon>Planctomycetia</taxon>
        <taxon>Pirellulales</taxon>
        <taxon>Pirellulaceae</taxon>
        <taxon>Novipirellula</taxon>
    </lineage>
</organism>
<keyword evidence="3" id="KW-1185">Reference proteome</keyword>
<protein>
    <submittedName>
        <fullName evidence="2">Secreted protein</fullName>
    </submittedName>
</protein>
<evidence type="ECO:0000313" key="3">
    <source>
        <dbReference type="Proteomes" id="UP000011991"/>
    </source>
</evidence>
<feature type="non-terminal residue" evidence="2">
    <location>
        <position position="166"/>
    </location>
</feature>
<feature type="chain" id="PRO_5004070362" evidence="1">
    <location>
        <begin position="26"/>
        <end position="166"/>
    </location>
</feature>
<name>M5R9T0_9BACT</name>
<comment type="caution">
    <text evidence="2">The sequence shown here is derived from an EMBL/GenBank/DDBJ whole genome shotgun (WGS) entry which is preliminary data.</text>
</comment>
<dbReference type="AlphaFoldDB" id="M5R9T0"/>
<evidence type="ECO:0000256" key="1">
    <source>
        <dbReference type="SAM" id="SignalP"/>
    </source>
</evidence>